<evidence type="ECO:0000256" key="1">
    <source>
        <dbReference type="SAM" id="MobiDB-lite"/>
    </source>
</evidence>
<gene>
    <name evidence="2" type="ordered locus">RB1979</name>
</gene>
<evidence type="ECO:0000313" key="2">
    <source>
        <dbReference type="EMBL" id="CAD72358.1"/>
    </source>
</evidence>
<reference evidence="2 3" key="1">
    <citation type="journal article" date="2003" name="Proc. Natl. Acad. Sci. U.S.A.">
        <title>Complete genome sequence of the marine planctomycete Pirellula sp. strain 1.</title>
        <authorList>
            <person name="Gloeckner F.O."/>
            <person name="Kube M."/>
            <person name="Bauer M."/>
            <person name="Teeling H."/>
            <person name="Lombardot T."/>
            <person name="Ludwig W."/>
            <person name="Gade D."/>
            <person name="Beck A."/>
            <person name="Borzym K."/>
            <person name="Heitmann K."/>
            <person name="Rabus R."/>
            <person name="Schlesner H."/>
            <person name="Amann R."/>
            <person name="Reinhardt R."/>
        </authorList>
    </citation>
    <scope>NUCLEOTIDE SEQUENCE [LARGE SCALE GENOMIC DNA]</scope>
    <source>
        <strain evidence="3">DSM 10527 / NCIMB 13988 / SH1</strain>
    </source>
</reference>
<protein>
    <submittedName>
        <fullName evidence="2">Uncharacterized protein</fullName>
    </submittedName>
</protein>
<evidence type="ECO:0000313" key="3">
    <source>
        <dbReference type="Proteomes" id="UP000001025"/>
    </source>
</evidence>
<feature type="compositionally biased region" description="Polar residues" evidence="1">
    <location>
        <begin position="755"/>
        <end position="766"/>
    </location>
</feature>
<dbReference type="OrthoDB" id="245674at2"/>
<sequence length="1018" mass="111683">MLSNISHRMRQDSRRSLLLWPITASIAVIAATTSPYLLKSTGLIDPDAVFAKIGFDRSVDADSSATPDDGDTYLTSEENVLAWDADTPNRPDDFASSTQHGFGAPEPLTPLNQADVKSPETPAEDAHRPDRGGRGLSLPERLADDAPESPGVLQAPVIDLETELAGFSEALELEPALEQISAAVPASLSPGLEDPTTKQSESVSLPAEMFHTGSQDAGDKSTSLIPDSVAVLAKPSVRAADVPQLNLDLPRFVRPPVVSPAENASATKTHHATGWPLPKQLRLELSELSSHANLALDANEELSDVLLTSVDIERTDLKTAHDEMLRTGDLHNGSISSAEAMRRQATSIVMGRWAEEVDERLSQLRQLARLGEQDAGPILRELSSLAAAGLQLAERAPERDQQVRWLQASHSLSRRTSVWASIWQLARGHAGSFEPSGTLPNETLTLHSQNKVHERFDVHQLIRDVREKLPETGDPNGWTTFLLLDKIQTLASSDDMDERALTAQRYLSRITSKRLAPEHEEWLSQAALLQLTEAMKTWSAIPIDYVALLQDLERAEADAIDLAAVKVTNAFQSLRFSDDAHAARVAKAIDLNYRNANVRTAISAKLIERLIPSVPDRTSPIATRVAGTPVRGTSNVSTAMDLRLNPVPGQWSIDLLTRGDVSTRSYAQQSGVTVHANGWAEFDASTPIRITPGGLTVGGTEVQVNADNRLQRVDSKVNQWPLIGSLVRGIAEKKYEDTKSLANQRTRQQIRDEVTTQTQSELGSQTSKAEEKWDDLVLGPLGRLELSPTVIDLETTSERLIARYRLAGDWQLAAHTPRPRAWNDSWLSLQMHQSAINNTLEQILPRGEVKTFDQLYTDTFALFGKEGATLPEEVPGDAEIAFSPTRPMTIEIEDGKMWLTLRVVRLSQPGSPKLTRFIVRAAYKPEIDGLNARLVRDGHLRVSGPGMSMRQRLPIRAVFNKVLAEDRVIPLTTPKLVEHPAMQDLVVSQLELRDGWLALALSPDAAPSVANRPQANNR</sequence>
<name>Q7UWK5_RHOBA</name>
<proteinExistence type="predicted"/>
<dbReference type="EnsemblBacteria" id="CAD72358">
    <property type="protein sequence ID" value="CAD72358"/>
    <property type="gene ID" value="RB1979"/>
</dbReference>
<dbReference type="PATRIC" id="fig|243090.15.peg.904"/>
<accession>Q7UWK5</accession>
<dbReference type="InParanoid" id="Q7UWK5"/>
<feature type="region of interest" description="Disordered" evidence="1">
    <location>
        <begin position="741"/>
        <end position="766"/>
    </location>
</feature>
<dbReference type="EMBL" id="BX294136">
    <property type="protein sequence ID" value="CAD72358.1"/>
    <property type="molecule type" value="Genomic_DNA"/>
</dbReference>
<dbReference type="Proteomes" id="UP000001025">
    <property type="component" value="Chromosome"/>
</dbReference>
<feature type="region of interest" description="Disordered" evidence="1">
    <location>
        <begin position="85"/>
        <end position="150"/>
    </location>
</feature>
<dbReference type="HOGENOM" id="CLU_296453_0_0_0"/>
<dbReference type="AlphaFoldDB" id="Q7UWK5"/>
<organism evidence="2 3">
    <name type="scientific">Rhodopirellula baltica (strain DSM 10527 / NCIMB 13988 / SH1)</name>
    <dbReference type="NCBI Taxonomy" id="243090"/>
    <lineage>
        <taxon>Bacteria</taxon>
        <taxon>Pseudomonadati</taxon>
        <taxon>Planctomycetota</taxon>
        <taxon>Planctomycetia</taxon>
        <taxon>Pirellulales</taxon>
        <taxon>Pirellulaceae</taxon>
        <taxon>Rhodopirellula</taxon>
    </lineage>
</organism>
<dbReference type="KEGG" id="rba:RB1979"/>
<feature type="compositionally biased region" description="Basic and acidic residues" evidence="1">
    <location>
        <begin position="124"/>
        <end position="133"/>
    </location>
</feature>
<keyword evidence="3" id="KW-1185">Reference proteome</keyword>
<dbReference type="eggNOG" id="ENOG502Z8XZ">
    <property type="taxonomic scope" value="Bacteria"/>
</dbReference>